<reference evidence="2 3" key="1">
    <citation type="submission" date="2023-07" db="EMBL/GenBank/DDBJ databases">
        <title>Sequencing the genomes of 1000 actinobacteria strains.</title>
        <authorList>
            <person name="Klenk H.-P."/>
        </authorList>
    </citation>
    <scope>NUCLEOTIDE SEQUENCE [LARGE SCALE GENOMIC DNA]</scope>
    <source>
        <strain evidence="2 3">DSM 17163</strain>
    </source>
</reference>
<comment type="caution">
    <text evidence="2">The sequence shown here is derived from an EMBL/GenBank/DDBJ whole genome shotgun (WGS) entry which is preliminary data.</text>
</comment>
<dbReference type="SUPFAM" id="SSF52540">
    <property type="entry name" value="P-loop containing nucleoside triphosphate hydrolases"/>
    <property type="match status" value="1"/>
</dbReference>
<keyword evidence="3" id="KW-1185">Reference proteome</keyword>
<gene>
    <name evidence="2" type="ORF">J2S70_000680</name>
</gene>
<dbReference type="InterPro" id="IPR022488">
    <property type="entry name" value="PPK2-related"/>
</dbReference>
<evidence type="ECO:0000313" key="3">
    <source>
        <dbReference type="Proteomes" id="UP001243212"/>
    </source>
</evidence>
<dbReference type="InterPro" id="IPR027417">
    <property type="entry name" value="P-loop_NTPase"/>
</dbReference>
<evidence type="ECO:0000313" key="2">
    <source>
        <dbReference type="EMBL" id="MDP9806098.1"/>
    </source>
</evidence>
<feature type="domain" description="Polyphosphate kinase-2-related" evidence="1">
    <location>
        <begin position="52"/>
        <end position="267"/>
    </location>
</feature>
<dbReference type="PANTHER" id="PTHR34383">
    <property type="entry name" value="POLYPHOSPHATE:AMP PHOSPHOTRANSFERASE-RELATED"/>
    <property type="match status" value="1"/>
</dbReference>
<dbReference type="Proteomes" id="UP001243212">
    <property type="component" value="Unassembled WGS sequence"/>
</dbReference>
<organism evidence="2 3">
    <name type="scientific">Trueperella bonasi</name>
    <dbReference type="NCBI Taxonomy" id="312286"/>
    <lineage>
        <taxon>Bacteria</taxon>
        <taxon>Bacillati</taxon>
        <taxon>Actinomycetota</taxon>
        <taxon>Actinomycetes</taxon>
        <taxon>Actinomycetales</taxon>
        <taxon>Actinomycetaceae</taxon>
        <taxon>Trueperella</taxon>
    </lineage>
</organism>
<dbReference type="Gene3D" id="3.40.50.300">
    <property type="entry name" value="P-loop containing nucleotide triphosphate hydrolases"/>
    <property type="match status" value="1"/>
</dbReference>
<dbReference type="EMBL" id="JAUSQX010000001">
    <property type="protein sequence ID" value="MDP9806098.1"/>
    <property type="molecule type" value="Genomic_DNA"/>
</dbReference>
<dbReference type="Pfam" id="PF03976">
    <property type="entry name" value="PPK2"/>
    <property type="match status" value="1"/>
</dbReference>
<evidence type="ECO:0000259" key="1">
    <source>
        <dbReference type="Pfam" id="PF03976"/>
    </source>
</evidence>
<dbReference type="NCBIfam" id="TIGR03709">
    <property type="entry name" value="PPK2_rel_1"/>
    <property type="match status" value="1"/>
</dbReference>
<dbReference type="PANTHER" id="PTHR34383:SF3">
    <property type="entry name" value="POLYPHOSPHATE:AMP PHOSPHOTRANSFERASE"/>
    <property type="match status" value="1"/>
</dbReference>
<sequence>MSKDAEQYAGKWTTSPTIALRATDDFELATLNRNSTPGWDGKKKHGKALTKQRGKILDELQERFFANARLGDERRILLVLQGLDTAGKGGIVRHVFGMVDPQGVHIANFGVPTEEELSHHFLWRIKKALPPAGKIGVFDRSHYEDVLIGRVDKLAPADEIDKRYDHINRWEESLVEDGYTIIKVALMHSHREQGMRLANRLARPDKWWKYSTNDIDTRGKWDAYQEAYQIMFDRTSTEHAPWHVVPADRKWYARLAVTELVVQALVDLEQEWPIPRWDLEVQRRRLLETMNAEDVEKAQKKLQLKRSEVNEEILEVDRVRRAIDAVGELDDGERVGGDVVVPKATMEEEIANPNGK</sequence>
<protein>
    <submittedName>
        <fullName evidence="2">PPK2 family polyphosphate:nucleotide phosphotransferase</fullName>
    </submittedName>
</protein>
<dbReference type="RefSeq" id="WP_307682339.1">
    <property type="nucleotide sequence ID" value="NZ_JAUSQX010000001.1"/>
</dbReference>
<proteinExistence type="predicted"/>
<dbReference type="InterPro" id="IPR022300">
    <property type="entry name" value="PPK2-rel_1"/>
</dbReference>
<name>A0ABT9NGG6_9ACTO</name>
<accession>A0ABT9NGG6</accession>